<reference evidence="1" key="1">
    <citation type="submission" date="2020-01" db="EMBL/GenBank/DDBJ databases">
        <authorList>
            <person name="Rat A."/>
        </authorList>
    </citation>
    <scope>NUCLEOTIDE SEQUENCE</scope>
    <source>
        <strain evidence="1">LMG 31228</strain>
    </source>
</reference>
<comment type="caution">
    <text evidence="1">The sequence shown here is derived from an EMBL/GenBank/DDBJ whole genome shotgun (WGS) entry which is preliminary data.</text>
</comment>
<dbReference type="EMBL" id="JAAEDL010000072">
    <property type="protein sequence ID" value="MBR0684261.1"/>
    <property type="molecule type" value="Genomic_DNA"/>
</dbReference>
<protein>
    <submittedName>
        <fullName evidence="1">Uncharacterized protein</fullName>
    </submittedName>
</protein>
<accession>A0A9X9XKM5</accession>
<name>A0A9X9XKM5_9PROT</name>
<sequence>MAKTTHRHIATLHIDPVHWQRLGRIIEEGDEFRLISKDTSTDDIWIITVGCASDAVRSRMEDGWG</sequence>
<dbReference type="Proteomes" id="UP001138709">
    <property type="component" value="Unassembled WGS sequence"/>
</dbReference>
<dbReference type="AlphaFoldDB" id="A0A9X9XKM5"/>
<evidence type="ECO:0000313" key="2">
    <source>
        <dbReference type="Proteomes" id="UP001138709"/>
    </source>
</evidence>
<dbReference type="RefSeq" id="WP_211850135.1">
    <property type="nucleotide sequence ID" value="NZ_JAAEDL010000072.1"/>
</dbReference>
<gene>
    <name evidence="1" type="ORF">GXW74_27640</name>
</gene>
<organism evidence="1 2">
    <name type="scientific">Neoroseomonas eburnea</name>
    <dbReference type="NCBI Taxonomy" id="1346889"/>
    <lineage>
        <taxon>Bacteria</taxon>
        <taxon>Pseudomonadati</taxon>
        <taxon>Pseudomonadota</taxon>
        <taxon>Alphaproteobacteria</taxon>
        <taxon>Acetobacterales</taxon>
        <taxon>Acetobacteraceae</taxon>
        <taxon>Neoroseomonas</taxon>
    </lineage>
</organism>
<proteinExistence type="predicted"/>
<evidence type="ECO:0000313" key="1">
    <source>
        <dbReference type="EMBL" id="MBR0684261.1"/>
    </source>
</evidence>
<reference evidence="1" key="2">
    <citation type="journal article" date="2021" name="Syst. Appl. Microbiol.">
        <title>Roseomonas hellenica sp. nov., isolated from roots of wild-growing Alkanna tinctoria.</title>
        <authorList>
            <person name="Rat A."/>
            <person name="Naranjo H.D."/>
            <person name="Lebbe L."/>
            <person name="Cnockaert M."/>
            <person name="Krigas N."/>
            <person name="Grigoriadou K."/>
            <person name="Maloupa E."/>
            <person name="Willems A."/>
        </authorList>
    </citation>
    <scope>NUCLEOTIDE SEQUENCE</scope>
    <source>
        <strain evidence="1">LMG 31228</strain>
    </source>
</reference>
<keyword evidence="2" id="KW-1185">Reference proteome</keyword>